<dbReference type="AlphaFoldDB" id="A0A1Y3BRZ6"/>
<dbReference type="InterPro" id="IPR029058">
    <property type="entry name" value="AB_hydrolase_fold"/>
</dbReference>
<keyword evidence="5" id="KW-1185">Reference proteome</keyword>
<comment type="caution">
    <text evidence="4">The sequence shown here is derived from an EMBL/GenBank/DDBJ whole genome shotgun (WGS) entry which is preliminary data.</text>
</comment>
<evidence type="ECO:0000256" key="1">
    <source>
        <dbReference type="ARBA" id="ARBA00022801"/>
    </source>
</evidence>
<protein>
    <submittedName>
        <fullName evidence="4">Soluble epoxide hydrolase-like protein</fullName>
    </submittedName>
</protein>
<dbReference type="PANTHER" id="PTHR43329">
    <property type="entry name" value="EPOXIDE HYDROLASE"/>
    <property type="match status" value="1"/>
</dbReference>
<gene>
    <name evidence="4" type="ORF">BLA29_005105</name>
</gene>
<sequence>MVFPNVEFGKEYRTIAVSLRGYGDSDKPTDLSAYSITILIDDCYELIQHITKDMEKIILIGHDWGGLISWYFSMLYPELIEKLIIINASHPAIFIKHIRNDWQQFWQSWFIFFFQLPWLPELMFRSEDMEILTKMFYPYVRLAEEIDVYKYYFQTFNDCRCPFNYYRAFIRGYGHREFLKRLYQSKRTFDHDKIESTTLIIWSGQNINTTEMGIVPSLAKQSATLCRESTLKFIDNGSHWIIFEKPDEINQIIREFLNNIIDADDDDYEIDDRRKSCKIS</sequence>
<proteinExistence type="inferred from homology"/>
<evidence type="ECO:0000313" key="4">
    <source>
        <dbReference type="EMBL" id="OTF82563.1"/>
    </source>
</evidence>
<dbReference type="EMBL" id="MUJZ01007907">
    <property type="protein sequence ID" value="OTF82563.1"/>
    <property type="molecule type" value="Genomic_DNA"/>
</dbReference>
<evidence type="ECO:0000256" key="2">
    <source>
        <dbReference type="ARBA" id="ARBA00038334"/>
    </source>
</evidence>
<evidence type="ECO:0000259" key="3">
    <source>
        <dbReference type="Pfam" id="PF00561"/>
    </source>
</evidence>
<dbReference type="SUPFAM" id="SSF53474">
    <property type="entry name" value="alpha/beta-Hydrolases"/>
    <property type="match status" value="1"/>
</dbReference>
<reference evidence="4 5" key="1">
    <citation type="submission" date="2017-03" db="EMBL/GenBank/DDBJ databases">
        <title>Genome Survey of Euroglyphus maynei.</title>
        <authorList>
            <person name="Arlian L.G."/>
            <person name="Morgan M.S."/>
            <person name="Rider S.D."/>
        </authorList>
    </citation>
    <scope>NUCLEOTIDE SEQUENCE [LARGE SCALE GENOMIC DNA]</scope>
    <source>
        <strain evidence="4">Arlian Lab</strain>
        <tissue evidence="4">Whole body</tissue>
    </source>
</reference>
<dbReference type="InterPro" id="IPR000073">
    <property type="entry name" value="AB_hydrolase_1"/>
</dbReference>
<feature type="domain" description="AB hydrolase-1" evidence="3">
    <location>
        <begin position="11"/>
        <end position="114"/>
    </location>
</feature>
<dbReference type="Gene3D" id="3.40.50.1820">
    <property type="entry name" value="alpha/beta hydrolase"/>
    <property type="match status" value="1"/>
</dbReference>
<evidence type="ECO:0000313" key="5">
    <source>
        <dbReference type="Proteomes" id="UP000194236"/>
    </source>
</evidence>
<comment type="similarity">
    <text evidence="2">Belongs to the AB hydrolase superfamily. Epoxide hydrolase family.</text>
</comment>
<dbReference type="GO" id="GO:0004301">
    <property type="term" value="F:epoxide hydrolase activity"/>
    <property type="evidence" value="ECO:0007669"/>
    <property type="project" value="UniProtKB-ARBA"/>
</dbReference>
<dbReference type="PRINTS" id="PR00412">
    <property type="entry name" value="EPOXHYDRLASE"/>
</dbReference>
<name>A0A1Y3BRZ6_EURMA</name>
<accession>A0A1Y3BRZ6</accession>
<dbReference type="InterPro" id="IPR000639">
    <property type="entry name" value="Epox_hydrolase-like"/>
</dbReference>
<keyword evidence="1 4" id="KW-0378">Hydrolase</keyword>
<dbReference type="PRINTS" id="PR00111">
    <property type="entry name" value="ABHYDROLASE"/>
</dbReference>
<organism evidence="4 5">
    <name type="scientific">Euroglyphus maynei</name>
    <name type="common">Mayne's house dust mite</name>
    <dbReference type="NCBI Taxonomy" id="6958"/>
    <lineage>
        <taxon>Eukaryota</taxon>
        <taxon>Metazoa</taxon>
        <taxon>Ecdysozoa</taxon>
        <taxon>Arthropoda</taxon>
        <taxon>Chelicerata</taxon>
        <taxon>Arachnida</taxon>
        <taxon>Acari</taxon>
        <taxon>Acariformes</taxon>
        <taxon>Sarcoptiformes</taxon>
        <taxon>Astigmata</taxon>
        <taxon>Psoroptidia</taxon>
        <taxon>Analgoidea</taxon>
        <taxon>Pyroglyphidae</taxon>
        <taxon>Pyroglyphinae</taxon>
        <taxon>Euroglyphus</taxon>
    </lineage>
</organism>
<dbReference type="Pfam" id="PF00561">
    <property type="entry name" value="Abhydrolase_1"/>
    <property type="match status" value="1"/>
</dbReference>
<dbReference type="OrthoDB" id="408373at2759"/>
<dbReference type="Proteomes" id="UP000194236">
    <property type="component" value="Unassembled WGS sequence"/>
</dbReference>